<evidence type="ECO:0000256" key="1">
    <source>
        <dbReference type="ARBA" id="ARBA00004953"/>
    </source>
</evidence>
<evidence type="ECO:0000259" key="7">
    <source>
        <dbReference type="Pfam" id="PF02570"/>
    </source>
</evidence>
<evidence type="ECO:0000313" key="9">
    <source>
        <dbReference type="Proteomes" id="UP001277761"/>
    </source>
</evidence>
<keyword evidence="3" id="KW-0169">Cobalamin biosynthesis</keyword>
<name>A0ABU4VIA7_9ACTN</name>
<dbReference type="InterPro" id="IPR036588">
    <property type="entry name" value="CobH/CbiC_sf"/>
</dbReference>
<dbReference type="GO" id="GO:0016993">
    <property type="term" value="F:precorrin-8X methylmutase activity"/>
    <property type="evidence" value="ECO:0007669"/>
    <property type="project" value="UniProtKB-EC"/>
</dbReference>
<reference evidence="8 9" key="1">
    <citation type="submission" date="2023-11" db="EMBL/GenBank/DDBJ databases">
        <authorList>
            <person name="Xu M."/>
            <person name="Jiang T."/>
        </authorList>
    </citation>
    <scope>NUCLEOTIDE SEQUENCE [LARGE SCALE GENOMIC DNA]</scope>
    <source>
        <strain evidence="8 9">SD</strain>
    </source>
</reference>
<evidence type="ECO:0000256" key="2">
    <source>
        <dbReference type="ARBA" id="ARBA00009774"/>
    </source>
</evidence>
<dbReference type="SUPFAM" id="SSF159664">
    <property type="entry name" value="CobE/GbiG C-terminal domain-like"/>
    <property type="match status" value="1"/>
</dbReference>
<feature type="domain" description="Cobalamin biosynthesis precorrin-8X methylmutase CobH/CbiC" evidence="7">
    <location>
        <begin position="176"/>
        <end position="362"/>
    </location>
</feature>
<evidence type="ECO:0000313" key="8">
    <source>
        <dbReference type="EMBL" id="MDX8151572.1"/>
    </source>
</evidence>
<protein>
    <submittedName>
        <fullName evidence="8">Precorrin-8X methylmutase</fullName>
        <ecNumber evidence="8">5.4.99.61</ecNumber>
    </submittedName>
</protein>
<dbReference type="InterPro" id="IPR002750">
    <property type="entry name" value="CobE/GbiG_C"/>
</dbReference>
<dbReference type="InterPro" id="IPR003722">
    <property type="entry name" value="Cbl_synth_CobH/CbiC"/>
</dbReference>
<accession>A0ABU4VIA7</accession>
<evidence type="ECO:0000256" key="3">
    <source>
        <dbReference type="ARBA" id="ARBA00022573"/>
    </source>
</evidence>
<sequence>MPAPPQTTDPPIRTVVVGVGASRGCPEAELLALVDAALADVGLQRSDVRALASATVKADEPAIAATAATLGVPVLYGPAADLASVVVPTPSAVVAAAVGTPSVAEAAALLTAGTGDPQAARLLAPKRRSAQATCALAVAGTTDDVPVPKPRVESVPLPGAPERTAAGAPRRAPHPIELESYRILRSRIDLSHLPPLSRAVTERTVHAVADVAFAETLVLDEDALRAGRDALLGGAPLIVDTGMAAAGITARETIVPLRDPRAAERARETGSTRSAAAFALAAADHPDGAVWAIGNAPTALFALLEEIAAGRVRPALVIGLPVGFVGAAESKAALAAGGVACLTNRGERGGTPVTVAAIHALLFHRDDR</sequence>
<comment type="pathway">
    <text evidence="1">Cofactor biosynthesis; adenosylcobalamin biosynthesis.</text>
</comment>
<gene>
    <name evidence="8" type="ORF">SK069_08220</name>
</gene>
<dbReference type="SUPFAM" id="SSF63965">
    <property type="entry name" value="Precorrin-8X methylmutase CbiC/CobH"/>
    <property type="match status" value="1"/>
</dbReference>
<dbReference type="EC" id="5.4.99.61" evidence="8"/>
<dbReference type="Pfam" id="PF01890">
    <property type="entry name" value="CbiG_C"/>
    <property type="match status" value="1"/>
</dbReference>
<dbReference type="Gene3D" id="3.30.420.180">
    <property type="entry name" value="CobE/GbiG C-terminal domain"/>
    <property type="match status" value="1"/>
</dbReference>
<evidence type="ECO:0000259" key="6">
    <source>
        <dbReference type="Pfam" id="PF01890"/>
    </source>
</evidence>
<dbReference type="Pfam" id="PF02570">
    <property type="entry name" value="CbiC"/>
    <property type="match status" value="1"/>
</dbReference>
<organism evidence="8 9">
    <name type="scientific">Patulibacter brassicae</name>
    <dbReference type="NCBI Taxonomy" id="1705717"/>
    <lineage>
        <taxon>Bacteria</taxon>
        <taxon>Bacillati</taxon>
        <taxon>Actinomycetota</taxon>
        <taxon>Thermoleophilia</taxon>
        <taxon>Solirubrobacterales</taxon>
        <taxon>Patulibacteraceae</taxon>
        <taxon>Patulibacter</taxon>
    </lineage>
</organism>
<keyword evidence="9" id="KW-1185">Reference proteome</keyword>
<feature type="domain" description="CobE/GbiG C-terminal" evidence="6">
    <location>
        <begin position="15"/>
        <end position="137"/>
    </location>
</feature>
<dbReference type="PANTHER" id="PTHR43588">
    <property type="entry name" value="COBALT-PRECORRIN-8 METHYLMUTASE"/>
    <property type="match status" value="1"/>
</dbReference>
<dbReference type="Proteomes" id="UP001277761">
    <property type="component" value="Unassembled WGS sequence"/>
</dbReference>
<keyword evidence="4 8" id="KW-0413">Isomerase</keyword>
<evidence type="ECO:0000256" key="4">
    <source>
        <dbReference type="ARBA" id="ARBA00023235"/>
    </source>
</evidence>
<proteinExistence type="inferred from homology"/>
<comment type="similarity">
    <text evidence="2">Belongs to the CobH/CbiC family.</text>
</comment>
<comment type="caution">
    <text evidence="8">The sequence shown here is derived from an EMBL/GenBank/DDBJ whole genome shotgun (WGS) entry which is preliminary data.</text>
</comment>
<feature type="region of interest" description="Disordered" evidence="5">
    <location>
        <begin position="143"/>
        <end position="170"/>
    </location>
</feature>
<evidence type="ECO:0000256" key="5">
    <source>
        <dbReference type="SAM" id="MobiDB-lite"/>
    </source>
</evidence>
<dbReference type="EMBL" id="JAXAVX010000003">
    <property type="protein sequence ID" value="MDX8151572.1"/>
    <property type="molecule type" value="Genomic_DNA"/>
</dbReference>
<dbReference type="InterPro" id="IPR036518">
    <property type="entry name" value="CobE/GbiG_C_sf"/>
</dbReference>
<dbReference type="Gene3D" id="3.40.50.10230">
    <property type="entry name" value="Cobalamin biosynthesis CobH/CbiC, precorrin-8X methylmutase"/>
    <property type="match status" value="1"/>
</dbReference>
<dbReference type="PANTHER" id="PTHR43588:SF1">
    <property type="entry name" value="COBALT-PRECORRIN-8 METHYLMUTASE"/>
    <property type="match status" value="1"/>
</dbReference>